<accession>A0A2G5EA83</accession>
<keyword evidence="1" id="KW-0472">Membrane</keyword>
<evidence type="ECO:0000313" key="3">
    <source>
        <dbReference type="EMBL" id="PIA52678.1"/>
    </source>
</evidence>
<evidence type="ECO:0000259" key="2">
    <source>
        <dbReference type="Pfam" id="PF08241"/>
    </source>
</evidence>
<name>A0A2G5EA83_AQUCA</name>
<dbReference type="SUPFAM" id="SSF53335">
    <property type="entry name" value="S-adenosyl-L-methionine-dependent methyltransferases"/>
    <property type="match status" value="1"/>
</dbReference>
<dbReference type="InterPro" id="IPR029063">
    <property type="entry name" value="SAM-dependent_MTases_sf"/>
</dbReference>
<organism evidence="3 4">
    <name type="scientific">Aquilegia coerulea</name>
    <name type="common">Rocky mountain columbine</name>
    <dbReference type="NCBI Taxonomy" id="218851"/>
    <lineage>
        <taxon>Eukaryota</taxon>
        <taxon>Viridiplantae</taxon>
        <taxon>Streptophyta</taxon>
        <taxon>Embryophyta</taxon>
        <taxon>Tracheophyta</taxon>
        <taxon>Spermatophyta</taxon>
        <taxon>Magnoliopsida</taxon>
        <taxon>Ranunculales</taxon>
        <taxon>Ranunculaceae</taxon>
        <taxon>Thalictroideae</taxon>
        <taxon>Aquilegia</taxon>
    </lineage>
</organism>
<keyword evidence="1" id="KW-0812">Transmembrane</keyword>
<dbReference type="PANTHER" id="PTHR47291">
    <property type="entry name" value="PEPTIDE UPSTREAM PROTEIN"/>
    <property type="match status" value="1"/>
</dbReference>
<keyword evidence="4" id="KW-1185">Reference proteome</keyword>
<evidence type="ECO:0000313" key="4">
    <source>
        <dbReference type="Proteomes" id="UP000230069"/>
    </source>
</evidence>
<gene>
    <name evidence="3" type="ORF">AQUCO_01000503v1</name>
</gene>
<reference evidence="3 4" key="1">
    <citation type="submission" date="2017-09" db="EMBL/GenBank/DDBJ databases">
        <title>WGS assembly of Aquilegia coerulea Goldsmith.</title>
        <authorList>
            <person name="Hodges S."/>
            <person name="Kramer E."/>
            <person name="Nordborg M."/>
            <person name="Tomkins J."/>
            <person name="Borevitz J."/>
            <person name="Derieg N."/>
            <person name="Yan J."/>
            <person name="Mihaltcheva S."/>
            <person name="Hayes R.D."/>
            <person name="Rokhsar D."/>
        </authorList>
    </citation>
    <scope>NUCLEOTIDE SEQUENCE [LARGE SCALE GENOMIC DNA]</scope>
    <source>
        <strain evidence="4">cv. Goldsmith</strain>
    </source>
</reference>
<feature type="transmembrane region" description="Helical" evidence="1">
    <location>
        <begin position="20"/>
        <end position="41"/>
    </location>
</feature>
<evidence type="ECO:0000256" key="1">
    <source>
        <dbReference type="SAM" id="Phobius"/>
    </source>
</evidence>
<dbReference type="STRING" id="218851.A0A2G5EA83"/>
<keyword evidence="1" id="KW-1133">Transmembrane helix</keyword>
<dbReference type="OrthoDB" id="1076011at2759"/>
<dbReference type="Proteomes" id="UP000230069">
    <property type="component" value="Unassembled WGS sequence"/>
</dbReference>
<proteinExistence type="predicted"/>
<dbReference type="PANTHER" id="PTHR47291:SF1">
    <property type="entry name" value="PEPTIDE UPSTREAM PROTEIN"/>
    <property type="match status" value="1"/>
</dbReference>
<feature type="domain" description="Methyltransferase type 11" evidence="2">
    <location>
        <begin position="113"/>
        <end position="164"/>
    </location>
</feature>
<dbReference type="GO" id="GO:0008757">
    <property type="term" value="F:S-adenosylmethionine-dependent methyltransferase activity"/>
    <property type="evidence" value="ECO:0007669"/>
    <property type="project" value="InterPro"/>
</dbReference>
<dbReference type="AlphaFoldDB" id="A0A2G5EA83"/>
<dbReference type="Pfam" id="PF08241">
    <property type="entry name" value="Methyltransf_11"/>
    <property type="match status" value="1"/>
</dbReference>
<protein>
    <recommendedName>
        <fullName evidence="2">Methyltransferase type 11 domain-containing protein</fullName>
    </recommendedName>
</protein>
<dbReference type="EMBL" id="KZ305027">
    <property type="protein sequence ID" value="PIA52678.1"/>
    <property type="molecule type" value="Genomic_DNA"/>
</dbReference>
<dbReference type="InParanoid" id="A0A2G5EA83"/>
<dbReference type="Gene3D" id="3.40.50.150">
    <property type="entry name" value="Vaccinia Virus protein VP39"/>
    <property type="match status" value="1"/>
</dbReference>
<dbReference type="InterPro" id="IPR013216">
    <property type="entry name" value="Methyltransf_11"/>
</dbReference>
<sequence>MELRLLKLQLIYHNYSSKTLLIKIFFAATIMTLIPCFDLIYPIDDGCDNLSWTFEKSNHRMNISELDSAFTNLLTGNWLNHYYKAALIVGKDSIKAVMVMRKLGFNDAIGVDRNKAYRSMVKKGSIYRLPFKENSFDFVFSMAMIDGVRIPARMVLEMERVLKPTRVGVVLRRVSGSVPTRDVMKAAAPVASYLKFSNIVDVRTVNRTVMVIFKKRSIGIRDCDERLMPEEKAHTLLLASTLPSSQ</sequence>